<dbReference type="AlphaFoldDB" id="A0AAV2JXF9"/>
<evidence type="ECO:0000313" key="1">
    <source>
        <dbReference type="EMBL" id="CAL1581021.1"/>
    </source>
</evidence>
<accession>A0AAV2JXF9</accession>
<organism evidence="1 2">
    <name type="scientific">Knipowitschia caucasica</name>
    <name type="common">Caucasian dwarf goby</name>
    <name type="synonym">Pomatoschistus caucasicus</name>
    <dbReference type="NCBI Taxonomy" id="637954"/>
    <lineage>
        <taxon>Eukaryota</taxon>
        <taxon>Metazoa</taxon>
        <taxon>Chordata</taxon>
        <taxon>Craniata</taxon>
        <taxon>Vertebrata</taxon>
        <taxon>Euteleostomi</taxon>
        <taxon>Actinopterygii</taxon>
        <taxon>Neopterygii</taxon>
        <taxon>Teleostei</taxon>
        <taxon>Neoteleostei</taxon>
        <taxon>Acanthomorphata</taxon>
        <taxon>Gobiaria</taxon>
        <taxon>Gobiiformes</taxon>
        <taxon>Gobioidei</taxon>
        <taxon>Gobiidae</taxon>
        <taxon>Gobiinae</taxon>
        <taxon>Knipowitschia</taxon>
    </lineage>
</organism>
<gene>
    <name evidence="1" type="ORF">KC01_LOCUS11798</name>
</gene>
<proteinExistence type="predicted"/>
<name>A0AAV2JXF9_KNICA</name>
<dbReference type="EMBL" id="OZ035836">
    <property type="protein sequence ID" value="CAL1581021.1"/>
    <property type="molecule type" value="Genomic_DNA"/>
</dbReference>
<keyword evidence="2" id="KW-1185">Reference proteome</keyword>
<sequence>MSKSIAEAFELPSNYIVPATDPGPASRPLNSRGAPPLQIRHLRFTLAVYTGQEVEEDGVPLELQYCSTATSTTVL</sequence>
<dbReference type="Proteomes" id="UP001497482">
    <property type="component" value="Chromosome 14"/>
</dbReference>
<reference evidence="1 2" key="1">
    <citation type="submission" date="2024-04" db="EMBL/GenBank/DDBJ databases">
        <authorList>
            <person name="Waldvogel A.-M."/>
            <person name="Schoenle A."/>
        </authorList>
    </citation>
    <scope>NUCLEOTIDE SEQUENCE [LARGE SCALE GENOMIC DNA]</scope>
</reference>
<protein>
    <submittedName>
        <fullName evidence="1">Uncharacterized protein</fullName>
    </submittedName>
</protein>
<evidence type="ECO:0000313" key="2">
    <source>
        <dbReference type="Proteomes" id="UP001497482"/>
    </source>
</evidence>